<dbReference type="InterPro" id="IPR029068">
    <property type="entry name" value="Glyas_Bleomycin-R_OHBP_Dase"/>
</dbReference>
<proteinExistence type="predicted"/>
<reference evidence="2 3" key="1">
    <citation type="submission" date="2013-02" db="EMBL/GenBank/DDBJ databases">
        <title>The Genome Sequence of Enterococcus caccae BAA-1240.</title>
        <authorList>
            <consortium name="The Broad Institute Genome Sequencing Platform"/>
            <consortium name="The Broad Institute Genome Sequencing Center for Infectious Disease"/>
            <person name="Earl A.M."/>
            <person name="Gilmore M.S."/>
            <person name="Lebreton F."/>
            <person name="Walker B."/>
            <person name="Young S.K."/>
            <person name="Zeng Q."/>
            <person name="Gargeya S."/>
            <person name="Fitzgerald M."/>
            <person name="Haas B."/>
            <person name="Abouelleil A."/>
            <person name="Alvarado L."/>
            <person name="Arachchi H.M."/>
            <person name="Berlin A.M."/>
            <person name="Chapman S.B."/>
            <person name="Dewar J."/>
            <person name="Goldberg J."/>
            <person name="Griggs A."/>
            <person name="Gujja S."/>
            <person name="Hansen M."/>
            <person name="Howarth C."/>
            <person name="Imamovic A."/>
            <person name="Larimer J."/>
            <person name="McCowan C."/>
            <person name="Murphy C."/>
            <person name="Neiman D."/>
            <person name="Pearson M."/>
            <person name="Priest M."/>
            <person name="Roberts A."/>
            <person name="Saif S."/>
            <person name="Shea T."/>
            <person name="Sisk P."/>
            <person name="Sykes S."/>
            <person name="Wortman J."/>
            <person name="Nusbaum C."/>
            <person name="Birren B."/>
        </authorList>
    </citation>
    <scope>NUCLEOTIDE SEQUENCE [LARGE SCALE GENOMIC DNA]</scope>
    <source>
        <strain evidence="2 3">ATCC BAA-1240</strain>
    </source>
</reference>
<dbReference type="InterPro" id="IPR004360">
    <property type="entry name" value="Glyas_Fos-R_dOase_dom"/>
</dbReference>
<dbReference type="Gene3D" id="3.10.180.10">
    <property type="entry name" value="2,3-Dihydroxybiphenyl 1,2-Dioxygenase, domain 1"/>
    <property type="match status" value="1"/>
</dbReference>
<evidence type="ECO:0000313" key="2">
    <source>
        <dbReference type="EMBL" id="EOL44360.1"/>
    </source>
</evidence>
<accession>R3WRA4</accession>
<dbReference type="eggNOG" id="COG0346">
    <property type="taxonomic scope" value="Bacteria"/>
</dbReference>
<organism evidence="2 3">
    <name type="scientific">Enterococcus caccae ATCC BAA-1240</name>
    <dbReference type="NCBI Taxonomy" id="1158612"/>
    <lineage>
        <taxon>Bacteria</taxon>
        <taxon>Bacillati</taxon>
        <taxon>Bacillota</taxon>
        <taxon>Bacilli</taxon>
        <taxon>Lactobacillales</taxon>
        <taxon>Enterococcaceae</taxon>
        <taxon>Enterococcus</taxon>
    </lineage>
</organism>
<dbReference type="Pfam" id="PF00903">
    <property type="entry name" value="Glyoxalase"/>
    <property type="match status" value="1"/>
</dbReference>
<dbReference type="InterPro" id="IPR037523">
    <property type="entry name" value="VOC_core"/>
</dbReference>
<protein>
    <recommendedName>
        <fullName evidence="1">VOC domain-containing protein</fullName>
    </recommendedName>
</protein>
<dbReference type="AlphaFoldDB" id="R3WRA4"/>
<dbReference type="STRING" id="317735.RU98_GL001511"/>
<dbReference type="PATRIC" id="fig|1158612.3.peg.2365"/>
<feature type="domain" description="VOC" evidence="1">
    <location>
        <begin position="6"/>
        <end position="130"/>
    </location>
</feature>
<dbReference type="EMBL" id="AJAU01000020">
    <property type="protein sequence ID" value="EOL44360.1"/>
    <property type="molecule type" value="Genomic_DNA"/>
</dbReference>
<evidence type="ECO:0000313" key="3">
    <source>
        <dbReference type="Proteomes" id="UP000013840"/>
    </source>
</evidence>
<dbReference type="RefSeq" id="WP_010772492.1">
    <property type="nucleotide sequence ID" value="NZ_KB946335.1"/>
</dbReference>
<gene>
    <name evidence="2" type="ORF">UC7_02404</name>
</gene>
<comment type="caution">
    <text evidence="2">The sequence shown here is derived from an EMBL/GenBank/DDBJ whole genome shotgun (WGS) entry which is preliminary data.</text>
</comment>
<dbReference type="SUPFAM" id="SSF54593">
    <property type="entry name" value="Glyoxalase/Bleomycin resistance protein/Dihydroxybiphenyl dioxygenase"/>
    <property type="match status" value="1"/>
</dbReference>
<dbReference type="OrthoDB" id="194298at2"/>
<dbReference type="PROSITE" id="PS51819">
    <property type="entry name" value="VOC"/>
    <property type="match status" value="1"/>
</dbReference>
<keyword evidence="3" id="KW-1185">Reference proteome</keyword>
<evidence type="ECO:0000259" key="1">
    <source>
        <dbReference type="PROSITE" id="PS51819"/>
    </source>
</evidence>
<sequence>MSTTFRNLQIGINPVNFEKSKTFYEEILELPYIGVLETNGISLHRFSIDGSILKLLEDGIGSVEKNPLGGPTAATGLRWLTVTVNDLDRLFEKVSNAGIPVVAPISSDENGVRFAIVEDPDGIWVELLDR</sequence>
<dbReference type="Proteomes" id="UP000013840">
    <property type="component" value="Unassembled WGS sequence"/>
</dbReference>
<name>R3WRA4_9ENTE</name>